<protein>
    <submittedName>
        <fullName evidence="5">Inosine-uridine nucleoside N-ribohydrolase</fullName>
    </submittedName>
</protein>
<feature type="domain" description="Inosine/uridine-preferring nucleoside hydrolase" evidence="4">
    <location>
        <begin position="43"/>
        <end position="319"/>
    </location>
</feature>
<dbReference type="SUPFAM" id="SSF53590">
    <property type="entry name" value="Nucleoside hydrolase"/>
    <property type="match status" value="1"/>
</dbReference>
<accession>A0A1M7DEX6</accession>
<proteinExistence type="predicted"/>
<sequence>MGRKRMSFSVRMRLVVRLVLLLPLVGAIVSPAMAAGAPAQQMVIIDTDIGDDFDDALAVGLALSSPELKILGITSAWGDTALRARMLDRLLCDVGRTDIPVAVGIEKHAPGQAAFTQARWAARQPARTHQAAVDFMLEQIRRYPGEITLIGIAPLTNLGAAIERDPATFKKLKRIVIMGGSIHRGYGDVYAPNNRPDAEYNIAMDAVAAKQVFNSGVPLYVMPLDATQHKLDEVKRQLLFTESTNLTDDLSLLYLQWVAGFHQQTPTLYDDVAVAYAIDPALCPVSPMRIEVDDKGFTRPVPGAANSFVCLSSDSDKFFNFYMARLMQQRLAGSCPR</sequence>
<dbReference type="Proteomes" id="UP000189935">
    <property type="component" value="Chromosome I"/>
</dbReference>
<dbReference type="InterPro" id="IPR001910">
    <property type="entry name" value="Inosine/uridine_hydrolase_dom"/>
</dbReference>
<dbReference type="Gene3D" id="3.90.245.10">
    <property type="entry name" value="Ribonucleoside hydrolase-like"/>
    <property type="match status" value="1"/>
</dbReference>
<dbReference type="EMBL" id="LT670844">
    <property type="protein sequence ID" value="SHL78071.1"/>
    <property type="molecule type" value="Genomic_DNA"/>
</dbReference>
<evidence type="ECO:0000256" key="3">
    <source>
        <dbReference type="SAM" id="SignalP"/>
    </source>
</evidence>
<dbReference type="InterPro" id="IPR036452">
    <property type="entry name" value="Ribo_hydro-like"/>
</dbReference>
<dbReference type="Pfam" id="PF01156">
    <property type="entry name" value="IU_nuc_hydro"/>
    <property type="match status" value="1"/>
</dbReference>
<evidence type="ECO:0000259" key="4">
    <source>
        <dbReference type="Pfam" id="PF01156"/>
    </source>
</evidence>
<dbReference type="GO" id="GO:0005829">
    <property type="term" value="C:cytosol"/>
    <property type="evidence" value="ECO:0007669"/>
    <property type="project" value="TreeGrafter"/>
</dbReference>
<dbReference type="GO" id="GO:0006152">
    <property type="term" value="P:purine nucleoside catabolic process"/>
    <property type="evidence" value="ECO:0007669"/>
    <property type="project" value="TreeGrafter"/>
</dbReference>
<gene>
    <name evidence="5" type="ORF">SAMN05444159_6802</name>
</gene>
<keyword evidence="1 5" id="KW-0378">Hydrolase</keyword>
<dbReference type="AlphaFoldDB" id="A0A1M7DEX6"/>
<feature type="signal peptide" evidence="3">
    <location>
        <begin position="1"/>
        <end position="34"/>
    </location>
</feature>
<reference evidence="5 6" key="1">
    <citation type="submission" date="2016-11" db="EMBL/GenBank/DDBJ databases">
        <authorList>
            <person name="Jaros S."/>
            <person name="Januszkiewicz K."/>
            <person name="Wedrychowicz H."/>
        </authorList>
    </citation>
    <scope>NUCLEOTIDE SEQUENCE [LARGE SCALE GENOMIC DNA]</scope>
    <source>
        <strain evidence="5 6">GAS499</strain>
    </source>
</reference>
<evidence type="ECO:0000313" key="5">
    <source>
        <dbReference type="EMBL" id="SHL78071.1"/>
    </source>
</evidence>
<keyword evidence="2" id="KW-0326">Glycosidase</keyword>
<dbReference type="PANTHER" id="PTHR12304">
    <property type="entry name" value="INOSINE-URIDINE PREFERRING NUCLEOSIDE HYDROLASE"/>
    <property type="match status" value="1"/>
</dbReference>
<feature type="chain" id="PRO_5012884261" evidence="3">
    <location>
        <begin position="35"/>
        <end position="337"/>
    </location>
</feature>
<evidence type="ECO:0000256" key="1">
    <source>
        <dbReference type="ARBA" id="ARBA00022801"/>
    </source>
</evidence>
<organism evidence="5 6">
    <name type="scientific">Bradyrhizobium lablabi</name>
    <dbReference type="NCBI Taxonomy" id="722472"/>
    <lineage>
        <taxon>Bacteria</taxon>
        <taxon>Pseudomonadati</taxon>
        <taxon>Pseudomonadota</taxon>
        <taxon>Alphaproteobacteria</taxon>
        <taxon>Hyphomicrobiales</taxon>
        <taxon>Nitrobacteraceae</taxon>
        <taxon>Bradyrhizobium</taxon>
    </lineage>
</organism>
<dbReference type="InterPro" id="IPR023186">
    <property type="entry name" value="IUNH"/>
</dbReference>
<keyword evidence="3" id="KW-0732">Signal</keyword>
<name>A0A1M7DEX6_9BRAD</name>
<dbReference type="GO" id="GO:0008477">
    <property type="term" value="F:purine nucleosidase activity"/>
    <property type="evidence" value="ECO:0007669"/>
    <property type="project" value="TreeGrafter"/>
</dbReference>
<evidence type="ECO:0000256" key="2">
    <source>
        <dbReference type="ARBA" id="ARBA00023295"/>
    </source>
</evidence>
<evidence type="ECO:0000313" key="6">
    <source>
        <dbReference type="Proteomes" id="UP000189935"/>
    </source>
</evidence>
<dbReference type="PANTHER" id="PTHR12304:SF4">
    <property type="entry name" value="URIDINE NUCLEOSIDASE"/>
    <property type="match status" value="1"/>
</dbReference>